<keyword evidence="6 7" id="KW-0472">Membrane</keyword>
<feature type="transmembrane region" description="Helical" evidence="7">
    <location>
        <begin position="190"/>
        <end position="212"/>
    </location>
</feature>
<reference evidence="11" key="1">
    <citation type="submission" date="2016-10" db="EMBL/GenBank/DDBJ databases">
        <authorList>
            <person name="Varghese N."/>
            <person name="Submissions S."/>
        </authorList>
    </citation>
    <scope>NUCLEOTIDE SEQUENCE [LARGE SCALE GENOMIC DNA]</scope>
    <source>
        <strain evidence="11">DSM 26348</strain>
    </source>
</reference>
<sequence length="503" mass="56516">MPNIAAFIFTKICLALDSRHRTLDSINSIVDFTSITSLHDMPFMIAVESLPLRLDFPAWFALPYLFIIGAMIGSFLNVCIYRIPTQDRFLDQLKSLSNRPSHCPRCGTNIRWFDNVPIFGWLKLRGRCRQCRMRISPRYPLIEFFNGCLWVLVFCMEVPLGMYTHLSDSCVYSDIGPQAFPGLGPLSPEWFVIIRFAFHLVLIEALLVASFIDFDLRIIPDGSTLPAMLFAIVCGLVIARVHLVPVWFQSPNMEQSFAIVTPDWVHPLLRGGAVPGWINLHPHLHGLAVSLAGLVVGGGLVWAVRLLGHFVLRREAMGFGDVILMGMIGAFLGWQATVIAFFIAAMCAILVVAVGFAWHGVQWLRGRPRTIDWMIPYGPYLSLGAVITILFWQPLFARTRHVFEMGVLLLPITLVMGIVFVVSLVLVQLAKRLLGISTDPPSPILWRPADQTWFFKGEHVDRHTCQWKTRDWDGCASGQGTIHAERWKQGNGGTQNWGGKRGL</sequence>
<dbReference type="GO" id="GO:0032259">
    <property type="term" value="P:methylation"/>
    <property type="evidence" value="ECO:0007669"/>
    <property type="project" value="UniProtKB-KW"/>
</dbReference>
<dbReference type="AlphaFoldDB" id="A0A1I3NEL2"/>
<dbReference type="Proteomes" id="UP000199518">
    <property type="component" value="Unassembled WGS sequence"/>
</dbReference>
<dbReference type="GO" id="GO:0008168">
    <property type="term" value="F:methyltransferase activity"/>
    <property type="evidence" value="ECO:0007669"/>
    <property type="project" value="UniProtKB-KW"/>
</dbReference>
<keyword evidence="10" id="KW-0808">Transferase</keyword>
<feature type="domain" description="Prepilin type IV endopeptidase peptidase" evidence="8">
    <location>
        <begin position="284"/>
        <end position="351"/>
    </location>
</feature>
<dbReference type="InterPro" id="IPR010627">
    <property type="entry name" value="Prepilin_pept_A24_N"/>
</dbReference>
<evidence type="ECO:0000313" key="11">
    <source>
        <dbReference type="Proteomes" id="UP000199518"/>
    </source>
</evidence>
<dbReference type="InterPro" id="IPR050882">
    <property type="entry name" value="Prepilin_peptidase/N-MTase"/>
</dbReference>
<name>A0A1I3NEL2_9PLAN</name>
<accession>A0A1I3NEL2</accession>
<evidence type="ECO:0000256" key="5">
    <source>
        <dbReference type="ARBA" id="ARBA00022989"/>
    </source>
</evidence>
<dbReference type="PANTHER" id="PTHR30487:SF0">
    <property type="entry name" value="PREPILIN LEADER PEPTIDASE_N-METHYLTRANSFERASE-RELATED"/>
    <property type="match status" value="1"/>
</dbReference>
<evidence type="ECO:0000256" key="3">
    <source>
        <dbReference type="ARBA" id="ARBA00022475"/>
    </source>
</evidence>
<evidence type="ECO:0000256" key="2">
    <source>
        <dbReference type="ARBA" id="ARBA00005801"/>
    </source>
</evidence>
<feature type="transmembrane region" description="Helical" evidence="7">
    <location>
        <begin position="284"/>
        <end position="304"/>
    </location>
</feature>
<dbReference type="GO" id="GO:0004190">
    <property type="term" value="F:aspartic-type endopeptidase activity"/>
    <property type="evidence" value="ECO:0007669"/>
    <property type="project" value="InterPro"/>
</dbReference>
<evidence type="ECO:0000256" key="6">
    <source>
        <dbReference type="ARBA" id="ARBA00023136"/>
    </source>
</evidence>
<evidence type="ECO:0000313" key="10">
    <source>
        <dbReference type="EMBL" id="SFJ07635.1"/>
    </source>
</evidence>
<evidence type="ECO:0000259" key="8">
    <source>
        <dbReference type="Pfam" id="PF01478"/>
    </source>
</evidence>
<dbReference type="EMBL" id="FOQD01000015">
    <property type="protein sequence ID" value="SFJ07635.1"/>
    <property type="molecule type" value="Genomic_DNA"/>
</dbReference>
<feature type="transmembrane region" description="Helical" evidence="7">
    <location>
        <begin position="58"/>
        <end position="80"/>
    </location>
</feature>
<evidence type="ECO:0000256" key="7">
    <source>
        <dbReference type="SAM" id="Phobius"/>
    </source>
</evidence>
<keyword evidence="11" id="KW-1185">Reference proteome</keyword>
<dbReference type="Pfam" id="PF06750">
    <property type="entry name" value="A24_N_bact"/>
    <property type="match status" value="1"/>
</dbReference>
<feature type="domain" description="Prepilin peptidase A24 N-terminal" evidence="9">
    <location>
        <begin position="67"/>
        <end position="155"/>
    </location>
</feature>
<organism evidence="10 11">
    <name type="scientific">Planctomicrobium piriforme</name>
    <dbReference type="NCBI Taxonomy" id="1576369"/>
    <lineage>
        <taxon>Bacteria</taxon>
        <taxon>Pseudomonadati</taxon>
        <taxon>Planctomycetota</taxon>
        <taxon>Planctomycetia</taxon>
        <taxon>Planctomycetales</taxon>
        <taxon>Planctomycetaceae</taxon>
        <taxon>Planctomicrobium</taxon>
    </lineage>
</organism>
<dbReference type="Pfam" id="PF01478">
    <property type="entry name" value="Peptidase_A24"/>
    <property type="match status" value="1"/>
</dbReference>
<keyword evidence="3" id="KW-1003">Cell membrane</keyword>
<dbReference type="GO" id="GO:0005886">
    <property type="term" value="C:plasma membrane"/>
    <property type="evidence" value="ECO:0007669"/>
    <property type="project" value="UniProtKB-SubCell"/>
</dbReference>
<dbReference type="InterPro" id="IPR000045">
    <property type="entry name" value="Prepilin_IV_endopep_pep"/>
</dbReference>
<evidence type="ECO:0000256" key="4">
    <source>
        <dbReference type="ARBA" id="ARBA00022692"/>
    </source>
</evidence>
<feature type="transmembrane region" description="Helical" evidence="7">
    <location>
        <begin position="224"/>
        <end position="248"/>
    </location>
</feature>
<gene>
    <name evidence="10" type="ORF">SAMN05421753_11575</name>
</gene>
<keyword evidence="5 7" id="KW-1133">Transmembrane helix</keyword>
<dbReference type="STRING" id="1576369.SAMN05421753_11575"/>
<feature type="transmembrane region" description="Helical" evidence="7">
    <location>
        <begin position="340"/>
        <end position="361"/>
    </location>
</feature>
<feature type="transmembrane region" description="Helical" evidence="7">
    <location>
        <begin position="373"/>
        <end position="393"/>
    </location>
</feature>
<dbReference type="RefSeq" id="WP_092053384.1">
    <property type="nucleotide sequence ID" value="NZ_FOQD01000015.1"/>
</dbReference>
<evidence type="ECO:0000259" key="9">
    <source>
        <dbReference type="Pfam" id="PF06750"/>
    </source>
</evidence>
<evidence type="ECO:0000256" key="1">
    <source>
        <dbReference type="ARBA" id="ARBA00004651"/>
    </source>
</evidence>
<feature type="transmembrane region" description="Helical" evidence="7">
    <location>
        <begin position="405"/>
        <end position="427"/>
    </location>
</feature>
<dbReference type="PANTHER" id="PTHR30487">
    <property type="entry name" value="TYPE 4 PREPILIN-LIKE PROTEINS LEADER PEPTIDE-PROCESSING ENZYME"/>
    <property type="match status" value="1"/>
</dbReference>
<keyword evidence="10" id="KW-0489">Methyltransferase</keyword>
<dbReference type="GO" id="GO:0006465">
    <property type="term" value="P:signal peptide processing"/>
    <property type="evidence" value="ECO:0007669"/>
    <property type="project" value="TreeGrafter"/>
</dbReference>
<protein>
    <submittedName>
        <fullName evidence="10">Leader peptidase (Prepilin peptidase) / N-methyltransferase</fullName>
    </submittedName>
</protein>
<dbReference type="Gene3D" id="1.20.120.1220">
    <property type="match status" value="1"/>
</dbReference>
<keyword evidence="4 7" id="KW-0812">Transmembrane</keyword>
<proteinExistence type="inferred from homology"/>
<feature type="transmembrane region" description="Helical" evidence="7">
    <location>
        <begin position="316"/>
        <end position="334"/>
    </location>
</feature>
<dbReference type="OrthoDB" id="9789291at2"/>
<feature type="transmembrane region" description="Helical" evidence="7">
    <location>
        <begin position="141"/>
        <end position="163"/>
    </location>
</feature>
<comment type="subcellular location">
    <subcellularLocation>
        <location evidence="1">Cell membrane</location>
        <topology evidence="1">Multi-pass membrane protein</topology>
    </subcellularLocation>
</comment>
<comment type="similarity">
    <text evidence="2">Belongs to the peptidase A24 family.</text>
</comment>